<dbReference type="Pfam" id="PF02358">
    <property type="entry name" value="Trehalose_PPase"/>
    <property type="match status" value="1"/>
</dbReference>
<keyword evidence="7" id="KW-1185">Reference proteome</keyword>
<dbReference type="InterPro" id="IPR023214">
    <property type="entry name" value="HAD_sf"/>
</dbReference>
<dbReference type="InterPro" id="IPR036412">
    <property type="entry name" value="HAD-like_sf"/>
</dbReference>
<dbReference type="GO" id="GO:0005992">
    <property type="term" value="P:trehalose biosynthetic process"/>
    <property type="evidence" value="ECO:0007669"/>
    <property type="project" value="UniProtKB-UniPathway"/>
</dbReference>
<comment type="pathway">
    <text evidence="1 4">Glycan biosynthesis; trehalose biosynthesis.</text>
</comment>
<dbReference type="RefSeq" id="WP_246359777.1">
    <property type="nucleotide sequence ID" value="NZ_BAABIF010000013.1"/>
</dbReference>
<evidence type="ECO:0000256" key="3">
    <source>
        <dbReference type="ARBA" id="ARBA00022801"/>
    </source>
</evidence>
<evidence type="ECO:0000313" key="7">
    <source>
        <dbReference type="Proteomes" id="UP000554342"/>
    </source>
</evidence>
<dbReference type="InterPro" id="IPR044651">
    <property type="entry name" value="OTSB-like"/>
</dbReference>
<accession>A0A840YYT4</accession>
<dbReference type="PANTHER" id="PTHR43768:SF3">
    <property type="entry name" value="TREHALOSE 6-PHOSPHATE PHOSPHATASE"/>
    <property type="match status" value="1"/>
</dbReference>
<dbReference type="InterPro" id="IPR003337">
    <property type="entry name" value="Trehalose_PPase"/>
</dbReference>
<protein>
    <recommendedName>
        <fullName evidence="4">Trehalose 6-phosphate phosphatase</fullName>
        <ecNumber evidence="4">3.1.3.12</ecNumber>
    </recommendedName>
</protein>
<evidence type="ECO:0000256" key="4">
    <source>
        <dbReference type="RuleBase" id="RU361117"/>
    </source>
</evidence>
<name>A0A840YYT4_9SPHN</name>
<dbReference type="InterPro" id="IPR006379">
    <property type="entry name" value="HAD-SF_hydro_IIB"/>
</dbReference>
<keyword evidence="3 4" id="KW-0378">Hydrolase</keyword>
<sequence>MNDAAGNMPRQSRMGPLNPPPETLLEGASLFLDFDGTLVEIATRPDGVRVDAGLRDLIHSLAGALDGRLAIVSGRPVDAIAEFLGEGFAISGSHGIEMRWADGHCEAPPRPDSLPHVRAEMQRFAATNSGVLVEDKPFGAGLHYREAPELEPQARALAERLAQETGLYLQAGKMVFELRVEGHDKGTAITRFMNSAPFHGHRPIFLGDDVTDEDGFEAVVAMGGAGVLIGAERQTHAEYRLEDVGMTLAWLAKAMEVLR</sequence>
<dbReference type="NCBIfam" id="TIGR00685">
    <property type="entry name" value="T6PP"/>
    <property type="match status" value="1"/>
</dbReference>
<comment type="cofactor">
    <cofactor evidence="4">
        <name>Mg(2+)</name>
        <dbReference type="ChEBI" id="CHEBI:18420"/>
    </cofactor>
</comment>
<evidence type="ECO:0000256" key="5">
    <source>
        <dbReference type="SAM" id="MobiDB-lite"/>
    </source>
</evidence>
<comment type="caution">
    <text evidence="6">The sequence shown here is derived from an EMBL/GenBank/DDBJ whole genome shotgun (WGS) entry which is preliminary data.</text>
</comment>
<proteinExistence type="inferred from homology"/>
<dbReference type="Gene3D" id="3.40.50.1000">
    <property type="entry name" value="HAD superfamily/HAD-like"/>
    <property type="match status" value="1"/>
</dbReference>
<dbReference type="AlphaFoldDB" id="A0A840YYT4"/>
<keyword evidence="4" id="KW-0460">Magnesium</keyword>
<dbReference type="PANTHER" id="PTHR43768">
    <property type="entry name" value="TREHALOSE 6-PHOSPHATE PHOSPHATASE"/>
    <property type="match status" value="1"/>
</dbReference>
<reference evidence="6 7" key="1">
    <citation type="submission" date="2020-08" db="EMBL/GenBank/DDBJ databases">
        <title>Genomic Encyclopedia of Type Strains, Phase IV (KMG-IV): sequencing the most valuable type-strain genomes for metagenomic binning, comparative biology and taxonomic classification.</title>
        <authorList>
            <person name="Goeker M."/>
        </authorList>
    </citation>
    <scope>NUCLEOTIDE SEQUENCE [LARGE SCALE GENOMIC DNA]</scope>
    <source>
        <strain evidence="6 7">DSM 27203</strain>
    </source>
</reference>
<dbReference type="Proteomes" id="UP000554342">
    <property type="component" value="Unassembled WGS sequence"/>
</dbReference>
<evidence type="ECO:0000256" key="2">
    <source>
        <dbReference type="ARBA" id="ARBA00008770"/>
    </source>
</evidence>
<dbReference type="EMBL" id="JACIJI010000002">
    <property type="protein sequence ID" value="MBB5718690.1"/>
    <property type="molecule type" value="Genomic_DNA"/>
</dbReference>
<dbReference type="GO" id="GO:0004805">
    <property type="term" value="F:trehalose-phosphatase activity"/>
    <property type="evidence" value="ECO:0007669"/>
    <property type="project" value="UniProtKB-EC"/>
</dbReference>
<organism evidence="6 7">
    <name type="scientific">Stakelama sediminis</name>
    <dbReference type="NCBI Taxonomy" id="463200"/>
    <lineage>
        <taxon>Bacteria</taxon>
        <taxon>Pseudomonadati</taxon>
        <taxon>Pseudomonadota</taxon>
        <taxon>Alphaproteobacteria</taxon>
        <taxon>Sphingomonadales</taxon>
        <taxon>Sphingomonadaceae</taxon>
        <taxon>Stakelama</taxon>
    </lineage>
</organism>
<comment type="similarity">
    <text evidence="2 4">Belongs to the trehalose phosphatase family.</text>
</comment>
<dbReference type="SUPFAM" id="SSF56784">
    <property type="entry name" value="HAD-like"/>
    <property type="match status" value="1"/>
</dbReference>
<dbReference type="NCBIfam" id="TIGR01484">
    <property type="entry name" value="HAD-SF-IIB"/>
    <property type="match status" value="1"/>
</dbReference>
<dbReference type="GO" id="GO:0046872">
    <property type="term" value="F:metal ion binding"/>
    <property type="evidence" value="ECO:0007669"/>
    <property type="project" value="UniProtKB-KW"/>
</dbReference>
<comment type="function">
    <text evidence="4">Removes the phosphate from trehalose 6-phosphate to produce free trehalose.</text>
</comment>
<gene>
    <name evidence="6" type="ORF">FHR23_001613</name>
</gene>
<dbReference type="CDD" id="cd01627">
    <property type="entry name" value="HAD_TPP"/>
    <property type="match status" value="1"/>
</dbReference>
<evidence type="ECO:0000313" key="6">
    <source>
        <dbReference type="EMBL" id="MBB5718690.1"/>
    </source>
</evidence>
<dbReference type="Gene3D" id="3.30.70.1020">
    <property type="entry name" value="Trehalose-6-phosphate phosphatase related protein, domain 2"/>
    <property type="match status" value="1"/>
</dbReference>
<dbReference type="UniPathway" id="UPA00299"/>
<keyword evidence="4" id="KW-0479">Metal-binding</keyword>
<feature type="region of interest" description="Disordered" evidence="5">
    <location>
        <begin position="1"/>
        <end position="22"/>
    </location>
</feature>
<dbReference type="EC" id="3.1.3.12" evidence="4"/>
<evidence type="ECO:0000256" key="1">
    <source>
        <dbReference type="ARBA" id="ARBA00005199"/>
    </source>
</evidence>
<comment type="catalytic activity">
    <reaction evidence="4">
        <text>alpha,alpha-trehalose 6-phosphate + H2O = alpha,alpha-trehalose + phosphate</text>
        <dbReference type="Rhea" id="RHEA:23420"/>
        <dbReference type="ChEBI" id="CHEBI:15377"/>
        <dbReference type="ChEBI" id="CHEBI:16551"/>
        <dbReference type="ChEBI" id="CHEBI:43474"/>
        <dbReference type="ChEBI" id="CHEBI:58429"/>
        <dbReference type="EC" id="3.1.3.12"/>
    </reaction>
</comment>